<reference evidence="16 17" key="1">
    <citation type="journal article" date="2015" name="Genome Announc.">
        <title>Draft Genome Sequence and Gene Annotation of the Entomopathogenic Fungus Verticillium hemipterigenum.</title>
        <authorList>
            <person name="Horn F."/>
            <person name="Habel A."/>
            <person name="Scharf D.H."/>
            <person name="Dworschak J."/>
            <person name="Brakhage A.A."/>
            <person name="Guthke R."/>
            <person name="Hertweck C."/>
            <person name="Linde J."/>
        </authorList>
    </citation>
    <scope>NUCLEOTIDE SEQUENCE [LARGE SCALE GENOMIC DNA]</scope>
</reference>
<dbReference type="GO" id="GO:0016020">
    <property type="term" value="C:membrane"/>
    <property type="evidence" value="ECO:0007669"/>
    <property type="project" value="UniProtKB-SubCell"/>
</dbReference>
<evidence type="ECO:0000256" key="9">
    <source>
        <dbReference type="ARBA" id="ARBA00022833"/>
    </source>
</evidence>
<feature type="domain" description="RING-type" evidence="15">
    <location>
        <begin position="364"/>
        <end position="407"/>
    </location>
</feature>
<proteinExistence type="predicted"/>
<keyword evidence="11 14" id="KW-0472">Membrane</keyword>
<evidence type="ECO:0000256" key="7">
    <source>
        <dbReference type="ARBA" id="ARBA00022771"/>
    </source>
</evidence>
<keyword evidence="6" id="KW-0479">Metal-binding</keyword>
<dbReference type="GO" id="GO:0061630">
    <property type="term" value="F:ubiquitin protein ligase activity"/>
    <property type="evidence" value="ECO:0007669"/>
    <property type="project" value="UniProtKB-EC"/>
</dbReference>
<evidence type="ECO:0000256" key="4">
    <source>
        <dbReference type="ARBA" id="ARBA00022679"/>
    </source>
</evidence>
<evidence type="ECO:0000256" key="11">
    <source>
        <dbReference type="ARBA" id="ARBA00023136"/>
    </source>
</evidence>
<evidence type="ECO:0000256" key="12">
    <source>
        <dbReference type="PROSITE-ProRule" id="PRU00175"/>
    </source>
</evidence>
<organism evidence="16 17">
    <name type="scientific">[Torrubiella] hemipterigena</name>
    <dbReference type="NCBI Taxonomy" id="1531966"/>
    <lineage>
        <taxon>Eukaryota</taxon>
        <taxon>Fungi</taxon>
        <taxon>Dikarya</taxon>
        <taxon>Ascomycota</taxon>
        <taxon>Pezizomycotina</taxon>
        <taxon>Sordariomycetes</taxon>
        <taxon>Hypocreomycetidae</taxon>
        <taxon>Hypocreales</taxon>
        <taxon>Clavicipitaceae</taxon>
        <taxon>Clavicipitaceae incertae sedis</taxon>
        <taxon>'Torrubiella' clade</taxon>
    </lineage>
</organism>
<dbReference type="AlphaFoldDB" id="A0A0A1THU1"/>
<dbReference type="InterPro" id="IPR013083">
    <property type="entry name" value="Znf_RING/FYVE/PHD"/>
</dbReference>
<feature type="compositionally biased region" description="Low complexity" evidence="13">
    <location>
        <begin position="312"/>
        <end position="322"/>
    </location>
</feature>
<feature type="compositionally biased region" description="Polar residues" evidence="13">
    <location>
        <begin position="547"/>
        <end position="558"/>
    </location>
</feature>
<name>A0A0A1THU1_9HYPO</name>
<comment type="subcellular location">
    <subcellularLocation>
        <location evidence="2">Membrane</location>
        <topology evidence="2">Multi-pass membrane protein</topology>
    </subcellularLocation>
</comment>
<dbReference type="GO" id="GO:0016567">
    <property type="term" value="P:protein ubiquitination"/>
    <property type="evidence" value="ECO:0007669"/>
    <property type="project" value="TreeGrafter"/>
</dbReference>
<dbReference type="EMBL" id="CDHN01000002">
    <property type="protein sequence ID" value="CEJ89172.1"/>
    <property type="molecule type" value="Genomic_DNA"/>
</dbReference>
<evidence type="ECO:0000256" key="1">
    <source>
        <dbReference type="ARBA" id="ARBA00000900"/>
    </source>
</evidence>
<protein>
    <recommendedName>
        <fullName evidence="3">RING-type E3 ubiquitin transferase</fullName>
        <ecNumber evidence="3">2.3.2.27</ecNumber>
    </recommendedName>
</protein>
<accession>A0A0A1THU1</accession>
<dbReference type="PROSITE" id="PS50089">
    <property type="entry name" value="ZF_RING_2"/>
    <property type="match status" value="1"/>
</dbReference>
<dbReference type="GO" id="GO:0008270">
    <property type="term" value="F:zinc ion binding"/>
    <property type="evidence" value="ECO:0007669"/>
    <property type="project" value="UniProtKB-KW"/>
</dbReference>
<gene>
    <name evidence="16" type="ORF">VHEMI05030</name>
</gene>
<keyword evidence="8" id="KW-0833">Ubl conjugation pathway</keyword>
<evidence type="ECO:0000313" key="17">
    <source>
        <dbReference type="Proteomes" id="UP000039046"/>
    </source>
</evidence>
<evidence type="ECO:0000256" key="3">
    <source>
        <dbReference type="ARBA" id="ARBA00012483"/>
    </source>
</evidence>
<feature type="region of interest" description="Disordered" evidence="13">
    <location>
        <begin position="465"/>
        <end position="560"/>
    </location>
</feature>
<keyword evidence="5 14" id="KW-0812">Transmembrane</keyword>
<evidence type="ECO:0000256" key="6">
    <source>
        <dbReference type="ARBA" id="ARBA00022723"/>
    </source>
</evidence>
<dbReference type="Gene3D" id="3.30.40.10">
    <property type="entry name" value="Zinc/RING finger domain, C3HC4 (zinc finger)"/>
    <property type="match status" value="1"/>
</dbReference>
<dbReference type="PANTHER" id="PTHR45977">
    <property type="entry name" value="TARGET OF ERK KINASE MPK-1"/>
    <property type="match status" value="1"/>
</dbReference>
<dbReference type="HOGENOM" id="CLU_027981_1_0_1"/>
<evidence type="ECO:0000313" key="16">
    <source>
        <dbReference type="EMBL" id="CEJ89172.1"/>
    </source>
</evidence>
<dbReference type="Proteomes" id="UP000039046">
    <property type="component" value="Unassembled WGS sequence"/>
</dbReference>
<comment type="catalytic activity">
    <reaction evidence="1">
        <text>S-ubiquitinyl-[E2 ubiquitin-conjugating enzyme]-L-cysteine + [acceptor protein]-L-lysine = [E2 ubiquitin-conjugating enzyme]-L-cysteine + N(6)-ubiquitinyl-[acceptor protein]-L-lysine.</text>
        <dbReference type="EC" id="2.3.2.27"/>
    </reaction>
</comment>
<evidence type="ECO:0000256" key="5">
    <source>
        <dbReference type="ARBA" id="ARBA00022692"/>
    </source>
</evidence>
<feature type="region of interest" description="Disordered" evidence="13">
    <location>
        <begin position="304"/>
        <end position="340"/>
    </location>
</feature>
<evidence type="ECO:0000256" key="10">
    <source>
        <dbReference type="ARBA" id="ARBA00022989"/>
    </source>
</evidence>
<dbReference type="Pfam" id="PF13639">
    <property type="entry name" value="zf-RING_2"/>
    <property type="match status" value="1"/>
</dbReference>
<feature type="transmembrane region" description="Helical" evidence="14">
    <location>
        <begin position="226"/>
        <end position="250"/>
    </location>
</feature>
<dbReference type="InterPro" id="IPR001841">
    <property type="entry name" value="Znf_RING"/>
</dbReference>
<sequence length="596" mass="66847">MSLSDIVNVVLLFSNPVWNGANTIPSTIIRNITNGPTSSLAYQEDLKTNITTLSTSNAQTLNGVIQGFMYVPDITNTPSCNVQQYDYIPHNVTRAPQLPPSNFNRIGLAPWFSVDCTQAYLNAARFDPIRAFIFYKPDNSTDKPPGPSDDAWDLEDRGAWRDSNFPIFAIPGLAGERMMEQLSLYSGSVLEVPNGKELIHYAQSPQDYVRIWTTLNIHPPKSSYPIWVYFLIVIGALIGVFAIVCLFLHFSQRRRRASLRRRVESGEVDLEAMGIKRLAVPAAHVKNFPLFTYTSTPIHLPRTPTAESVVASSRSTRSSSRRGLSHDHRVDSLDTGHTGKTLRSQRSAINGEIDTIASNYQPHCHICLEAYDNRITIIRELSCHHIFHPVCIDEFLTRNSSLCPICKQSMLPRGFCPKITNSMVRRERALRKLRQQVEIDEESIASESIKQRLWSRLRFRRHPKSDAMNDYQMSSMEDDSVKAPSPDSSSNEPHSPSEPSSPDAPATAEPVLPQKPSATKKKAKTKGLRPRPISVMPTQPEEAVLKTTGTVGRHSPSSFARERMREIADKNAPFEDPDLSRPAWRRVVTKVLPGLL</sequence>
<keyword evidence="9" id="KW-0862">Zinc</keyword>
<evidence type="ECO:0000259" key="15">
    <source>
        <dbReference type="PROSITE" id="PS50089"/>
    </source>
</evidence>
<dbReference type="SMART" id="SM00184">
    <property type="entry name" value="RING"/>
    <property type="match status" value="1"/>
</dbReference>
<dbReference type="PANTHER" id="PTHR45977:SF4">
    <property type="entry name" value="RING-TYPE DOMAIN-CONTAINING PROTEIN"/>
    <property type="match status" value="1"/>
</dbReference>
<evidence type="ECO:0000256" key="14">
    <source>
        <dbReference type="SAM" id="Phobius"/>
    </source>
</evidence>
<evidence type="ECO:0000256" key="2">
    <source>
        <dbReference type="ARBA" id="ARBA00004141"/>
    </source>
</evidence>
<evidence type="ECO:0000256" key="13">
    <source>
        <dbReference type="SAM" id="MobiDB-lite"/>
    </source>
</evidence>
<keyword evidence="7 12" id="KW-0863">Zinc-finger</keyword>
<keyword evidence="4" id="KW-0808">Transferase</keyword>
<feature type="compositionally biased region" description="Basic and acidic residues" evidence="13">
    <location>
        <begin position="324"/>
        <end position="334"/>
    </location>
</feature>
<dbReference type="EC" id="2.3.2.27" evidence="3"/>
<keyword evidence="17" id="KW-1185">Reference proteome</keyword>
<dbReference type="SUPFAM" id="SSF57850">
    <property type="entry name" value="RING/U-box"/>
    <property type="match status" value="1"/>
</dbReference>
<dbReference type="GO" id="GO:0006511">
    <property type="term" value="P:ubiquitin-dependent protein catabolic process"/>
    <property type="evidence" value="ECO:0007669"/>
    <property type="project" value="TreeGrafter"/>
</dbReference>
<feature type="compositionally biased region" description="Low complexity" evidence="13">
    <location>
        <begin position="484"/>
        <end position="510"/>
    </location>
</feature>
<evidence type="ECO:0000256" key="8">
    <source>
        <dbReference type="ARBA" id="ARBA00022786"/>
    </source>
</evidence>
<feature type="compositionally biased region" description="Basic residues" evidence="13">
    <location>
        <begin position="518"/>
        <end position="529"/>
    </location>
</feature>
<dbReference type="STRING" id="1531966.A0A0A1THU1"/>
<keyword evidence="10 14" id="KW-1133">Transmembrane helix</keyword>